<feature type="domain" description="Poly A polymerase head" evidence="13">
    <location>
        <begin position="506"/>
        <end position="577"/>
    </location>
</feature>
<dbReference type="Pfam" id="PF12627">
    <property type="entry name" value="PolyA_pol_RNAbd"/>
    <property type="match status" value="1"/>
</dbReference>
<dbReference type="Gene3D" id="3.10.310.30">
    <property type="match status" value="1"/>
</dbReference>
<dbReference type="InterPro" id="IPR038763">
    <property type="entry name" value="DHH_sf"/>
</dbReference>
<feature type="domain" description="Poly A polymerase head" evidence="13">
    <location>
        <begin position="590"/>
        <end position="662"/>
    </location>
</feature>
<dbReference type="InterPro" id="IPR052390">
    <property type="entry name" value="tRNA_nt/polyA_polymerase"/>
</dbReference>
<reference evidence="15" key="1">
    <citation type="journal article" date="2021" name="PeerJ">
        <title>Extensive microbial diversity within the chicken gut microbiome revealed by metagenomics and culture.</title>
        <authorList>
            <person name="Gilroy R."/>
            <person name="Ravi A."/>
            <person name="Getino M."/>
            <person name="Pursley I."/>
            <person name="Horton D.L."/>
            <person name="Alikhan N.F."/>
            <person name="Baker D."/>
            <person name="Gharbi K."/>
            <person name="Hall N."/>
            <person name="Watson M."/>
            <person name="Adriaenssens E.M."/>
            <person name="Foster-Nyarko E."/>
            <person name="Jarju S."/>
            <person name="Secka A."/>
            <person name="Antonio M."/>
            <person name="Oren A."/>
            <person name="Chaudhuri R.R."/>
            <person name="La Ragione R."/>
            <person name="Hildebrand F."/>
            <person name="Pallen M.J."/>
        </authorList>
    </citation>
    <scope>NUCLEOTIDE SEQUENCE</scope>
    <source>
        <strain evidence="15">CHK186-16707</strain>
    </source>
</reference>
<keyword evidence="9" id="KW-0460">Magnesium</keyword>
<dbReference type="Pfam" id="PF01743">
    <property type="entry name" value="PolyA_pol"/>
    <property type="match status" value="2"/>
</dbReference>
<dbReference type="GO" id="GO:0046872">
    <property type="term" value="F:metal ion binding"/>
    <property type="evidence" value="ECO:0007669"/>
    <property type="project" value="UniProtKB-KW"/>
</dbReference>
<protein>
    <submittedName>
        <fullName evidence="15">DHH family phosphoesterase</fullName>
    </submittedName>
</protein>
<evidence type="ECO:0000256" key="9">
    <source>
        <dbReference type="ARBA" id="ARBA00022842"/>
    </source>
</evidence>
<organism evidence="15 16">
    <name type="scientific">Candidatus Mailhella merdigallinarum</name>
    <dbReference type="NCBI Taxonomy" id="2838658"/>
    <lineage>
        <taxon>Bacteria</taxon>
        <taxon>Pseudomonadati</taxon>
        <taxon>Thermodesulfobacteriota</taxon>
        <taxon>Desulfovibrionia</taxon>
        <taxon>Desulfovibrionales</taxon>
        <taxon>Desulfovibrionaceae</taxon>
        <taxon>Mailhella</taxon>
    </lineage>
</organism>
<evidence type="ECO:0000256" key="1">
    <source>
        <dbReference type="ARBA" id="ARBA00001946"/>
    </source>
</evidence>
<dbReference type="GO" id="GO:0016779">
    <property type="term" value="F:nucleotidyltransferase activity"/>
    <property type="evidence" value="ECO:0007669"/>
    <property type="project" value="UniProtKB-KW"/>
</dbReference>
<dbReference type="GO" id="GO:0000166">
    <property type="term" value="F:nucleotide binding"/>
    <property type="evidence" value="ECO:0007669"/>
    <property type="project" value="UniProtKB-KW"/>
</dbReference>
<keyword evidence="7" id="KW-0479">Metal-binding</keyword>
<evidence type="ECO:0000256" key="5">
    <source>
        <dbReference type="ARBA" id="ARBA00022694"/>
    </source>
</evidence>
<evidence type="ECO:0000259" key="14">
    <source>
        <dbReference type="Pfam" id="PF12627"/>
    </source>
</evidence>
<dbReference type="Gene3D" id="3.90.1640.10">
    <property type="entry name" value="inorganic pyrophosphatase (n-terminal core)"/>
    <property type="match status" value="1"/>
</dbReference>
<dbReference type="AlphaFoldDB" id="A0A9D2KLI2"/>
<keyword evidence="3" id="KW-0820">tRNA-binding</keyword>
<dbReference type="InterPro" id="IPR001667">
    <property type="entry name" value="DDH_dom"/>
</dbReference>
<evidence type="ECO:0000256" key="6">
    <source>
        <dbReference type="ARBA" id="ARBA00022695"/>
    </source>
</evidence>
<dbReference type="SUPFAM" id="SSF81301">
    <property type="entry name" value="Nucleotidyltransferase"/>
    <property type="match status" value="1"/>
</dbReference>
<dbReference type="InterPro" id="IPR032828">
    <property type="entry name" value="PolyA_RNA-bd"/>
</dbReference>
<dbReference type="GO" id="GO:0008033">
    <property type="term" value="P:tRNA processing"/>
    <property type="evidence" value="ECO:0007669"/>
    <property type="project" value="UniProtKB-KW"/>
</dbReference>
<dbReference type="SUPFAM" id="SSF64182">
    <property type="entry name" value="DHH phosphoesterases"/>
    <property type="match status" value="1"/>
</dbReference>
<keyword evidence="8" id="KW-0547">Nucleotide-binding</keyword>
<dbReference type="Gene3D" id="3.10.580.10">
    <property type="entry name" value="CBS-domain"/>
    <property type="match status" value="1"/>
</dbReference>
<dbReference type="Gene3D" id="3.30.460.10">
    <property type="entry name" value="Beta Polymerase, domain 2"/>
    <property type="match status" value="1"/>
</dbReference>
<proteinExistence type="inferred from homology"/>
<gene>
    <name evidence="15" type="ORF">H9962_08725</name>
</gene>
<dbReference type="SUPFAM" id="SSF81891">
    <property type="entry name" value="Poly A polymerase C-terminal region-like"/>
    <property type="match status" value="1"/>
</dbReference>
<keyword evidence="6" id="KW-0548">Nucleotidyltransferase</keyword>
<dbReference type="Pfam" id="PF01368">
    <property type="entry name" value="DHH"/>
    <property type="match status" value="1"/>
</dbReference>
<accession>A0A9D2KLI2</accession>
<sequence>MIHPDTVVTCHRNADFDAVAALIGAGLLYPGAALVFPGTQEKPLQALYDEALQYLYAFTPARDIDPSAVRRLVVVDTRQADRLPHVRLLLDKPDMEIHVWDHHPDGEGMVRADFARVDARGVGSTSTLLVEEFERRGLRPRCEEATLLGLGIYGDTGSFTFTSTTARDYRAAAWLKERGMDLGTVAGLVRQELSKEQLLALNDLLESAEIHQLGGSILAVASARLDGYLNDFASLAPRFMELQPCQVFFGLGAMGDKIQVVARSRVENVDVGAICARLGGGGHRYAAAAAVRDRAMPELRDFILGQVSIQANPDKTAGQLMSSPVVGVEEGVSLREAEAVMGRYGLKAVPVFRPGTKLCAGWLEHQLAVRAVSHGLGAQAASDYMQRNFQVVDMGAGLQILMDVIVGARQRLVPVVGGPELPEQLEPEAEASRREILKERPVVGVVTRTDLIRLFMDDDAAHLPQPRQRARRERNLARALRSRVPAPCVELLERAGRMGTKLGVNVYVVGGFVRDLIMDRKDRCWPDMDIDLVVEGDAIAFAHALAAELSGRVREHREFLTALVLFPESGLARRPARRDATCAPSGAAVSGREVRVDVATARLEYYTSPAALPTVELSSIKMDLYRRDFTINAMAMHLNEGAFGLLVDFFDGQNDIRRKRIRMLHALSFVEDPTRALRAVRFEQRYGFRIGPQCDRLIRNALELGLMDKLSGGRILNELELMLEEREPLACFTRMQEFGMLAAIHPQLELPPWKAGMLEKALDVLEWYRRLYQPEQPDLLLLFLLALCRSASVSEVRAVLERLDLPANRGEALLAVRAALMDALPRVQAWQAENGPPSRLHDILTRLPLEGLLYLIARADCEELRKKLTLYVYQGRQEKPDVSGADLRALGLEPGPAYGRILKRILDAKLDGEAATREAQLELARDMAKRTLRKKAEPGRNGGGA</sequence>
<evidence type="ECO:0000313" key="16">
    <source>
        <dbReference type="Proteomes" id="UP000824225"/>
    </source>
</evidence>
<keyword evidence="10 11" id="KW-0694">RNA-binding</keyword>
<dbReference type="GO" id="GO:0000049">
    <property type="term" value="F:tRNA binding"/>
    <property type="evidence" value="ECO:0007669"/>
    <property type="project" value="UniProtKB-KW"/>
</dbReference>
<dbReference type="SUPFAM" id="SSF54631">
    <property type="entry name" value="CBS-domain pair"/>
    <property type="match status" value="1"/>
</dbReference>
<dbReference type="PANTHER" id="PTHR47788:SF1">
    <property type="entry name" value="A-ADDING TRNA NUCLEOTIDYLTRANSFERASE"/>
    <property type="match status" value="1"/>
</dbReference>
<name>A0A9D2KLI2_9BACT</name>
<evidence type="ECO:0000256" key="11">
    <source>
        <dbReference type="RuleBase" id="RU003953"/>
    </source>
</evidence>
<comment type="cofactor">
    <cofactor evidence="1">
        <name>Mg(2+)</name>
        <dbReference type="ChEBI" id="CHEBI:18420"/>
    </cofactor>
</comment>
<evidence type="ECO:0000256" key="4">
    <source>
        <dbReference type="ARBA" id="ARBA00022679"/>
    </source>
</evidence>
<dbReference type="InterPro" id="IPR002646">
    <property type="entry name" value="PolA_pol_head_dom"/>
</dbReference>
<comment type="similarity">
    <text evidence="2 11">Belongs to the tRNA nucleotidyltransferase/poly(A) polymerase family.</text>
</comment>
<dbReference type="PANTHER" id="PTHR47788">
    <property type="entry name" value="POLYA POLYMERASE"/>
    <property type="match status" value="1"/>
</dbReference>
<feature type="domain" description="DDH" evidence="12">
    <location>
        <begin position="7"/>
        <end position="152"/>
    </location>
</feature>
<evidence type="ECO:0000256" key="7">
    <source>
        <dbReference type="ARBA" id="ARBA00022723"/>
    </source>
</evidence>
<dbReference type="InterPro" id="IPR043519">
    <property type="entry name" value="NT_sf"/>
</dbReference>
<dbReference type="EMBL" id="DXAN01000028">
    <property type="protein sequence ID" value="HJA09255.1"/>
    <property type="molecule type" value="Genomic_DNA"/>
</dbReference>
<evidence type="ECO:0000256" key="3">
    <source>
        <dbReference type="ARBA" id="ARBA00022555"/>
    </source>
</evidence>
<evidence type="ECO:0000259" key="12">
    <source>
        <dbReference type="Pfam" id="PF01368"/>
    </source>
</evidence>
<evidence type="ECO:0000256" key="10">
    <source>
        <dbReference type="ARBA" id="ARBA00022884"/>
    </source>
</evidence>
<dbReference type="InterPro" id="IPR046342">
    <property type="entry name" value="CBS_dom_sf"/>
</dbReference>
<evidence type="ECO:0000259" key="13">
    <source>
        <dbReference type="Pfam" id="PF01743"/>
    </source>
</evidence>
<evidence type="ECO:0000256" key="2">
    <source>
        <dbReference type="ARBA" id="ARBA00007265"/>
    </source>
</evidence>
<keyword evidence="5" id="KW-0819">tRNA processing</keyword>
<dbReference type="CDD" id="cd05398">
    <property type="entry name" value="NT_ClassII-CCAase"/>
    <property type="match status" value="1"/>
</dbReference>
<evidence type="ECO:0000256" key="8">
    <source>
        <dbReference type="ARBA" id="ARBA00022741"/>
    </source>
</evidence>
<keyword evidence="4 11" id="KW-0808">Transferase</keyword>
<dbReference type="Gene3D" id="1.10.3090.10">
    <property type="entry name" value="cca-adding enzyme, domain 2"/>
    <property type="match status" value="1"/>
</dbReference>
<dbReference type="Proteomes" id="UP000824225">
    <property type="component" value="Unassembled WGS sequence"/>
</dbReference>
<feature type="domain" description="tRNA nucleotidyltransferase/poly(A) polymerase RNA and SrmB- binding" evidence="14">
    <location>
        <begin position="687"/>
        <end position="748"/>
    </location>
</feature>
<comment type="caution">
    <text evidence="15">The sequence shown here is derived from an EMBL/GenBank/DDBJ whole genome shotgun (WGS) entry which is preliminary data.</text>
</comment>
<evidence type="ECO:0000313" key="15">
    <source>
        <dbReference type="EMBL" id="HJA09255.1"/>
    </source>
</evidence>
<reference evidence="15" key="2">
    <citation type="submission" date="2021-04" db="EMBL/GenBank/DDBJ databases">
        <authorList>
            <person name="Gilroy R."/>
        </authorList>
    </citation>
    <scope>NUCLEOTIDE SEQUENCE</scope>
    <source>
        <strain evidence="15">CHK186-16707</strain>
    </source>
</reference>